<dbReference type="PANTHER" id="PTHR12663:SF3">
    <property type="entry name" value="SISTER CHROMATID COHESION PROTEIN PDS5 HOMOLOG C"/>
    <property type="match status" value="1"/>
</dbReference>
<organism evidence="5 6">
    <name type="scientific">Dendrobium chrysotoxum</name>
    <name type="common">Orchid</name>
    <dbReference type="NCBI Taxonomy" id="161865"/>
    <lineage>
        <taxon>Eukaryota</taxon>
        <taxon>Viridiplantae</taxon>
        <taxon>Streptophyta</taxon>
        <taxon>Embryophyta</taxon>
        <taxon>Tracheophyta</taxon>
        <taxon>Spermatophyta</taxon>
        <taxon>Magnoliopsida</taxon>
        <taxon>Liliopsida</taxon>
        <taxon>Asparagales</taxon>
        <taxon>Orchidaceae</taxon>
        <taxon>Epidendroideae</taxon>
        <taxon>Malaxideae</taxon>
        <taxon>Dendrobiinae</taxon>
        <taxon>Dendrobium</taxon>
    </lineage>
</organism>
<keyword evidence="3" id="KW-0234">DNA repair</keyword>
<keyword evidence="4" id="KW-0539">Nucleus</keyword>
<evidence type="ECO:0000256" key="3">
    <source>
        <dbReference type="ARBA" id="ARBA00023204"/>
    </source>
</evidence>
<comment type="caution">
    <text evidence="5">The sequence shown here is derived from an EMBL/GenBank/DDBJ whole genome shotgun (WGS) entry which is preliminary data.</text>
</comment>
<gene>
    <name evidence="5" type="ORF">IEQ34_013841</name>
</gene>
<evidence type="ECO:0000313" key="5">
    <source>
        <dbReference type="EMBL" id="KAH0458526.1"/>
    </source>
</evidence>
<name>A0AAV7GRA9_DENCH</name>
<protein>
    <submittedName>
        <fullName evidence="5">Uncharacterized protein</fullName>
    </submittedName>
</protein>
<dbReference type="EMBL" id="JAGFBR010000012">
    <property type="protein sequence ID" value="KAH0458526.1"/>
    <property type="molecule type" value="Genomic_DNA"/>
</dbReference>
<dbReference type="AlphaFoldDB" id="A0AAV7GRA9"/>
<accession>A0AAV7GRA9</accession>
<dbReference type="InterPro" id="IPR039776">
    <property type="entry name" value="Pds5"/>
</dbReference>
<reference evidence="5 6" key="1">
    <citation type="journal article" date="2021" name="Hortic Res">
        <title>Chromosome-scale assembly of the Dendrobium chrysotoxum genome enhances the understanding of orchid evolution.</title>
        <authorList>
            <person name="Zhang Y."/>
            <person name="Zhang G.Q."/>
            <person name="Zhang D."/>
            <person name="Liu X.D."/>
            <person name="Xu X.Y."/>
            <person name="Sun W.H."/>
            <person name="Yu X."/>
            <person name="Zhu X."/>
            <person name="Wang Z.W."/>
            <person name="Zhao X."/>
            <person name="Zhong W.Y."/>
            <person name="Chen H."/>
            <person name="Yin W.L."/>
            <person name="Huang T."/>
            <person name="Niu S.C."/>
            <person name="Liu Z.J."/>
        </authorList>
    </citation>
    <scope>NUCLEOTIDE SEQUENCE [LARGE SCALE GENOMIC DNA]</scope>
    <source>
        <strain evidence="5">Lindl</strain>
    </source>
</reference>
<evidence type="ECO:0000256" key="2">
    <source>
        <dbReference type="ARBA" id="ARBA00022763"/>
    </source>
</evidence>
<keyword evidence="2" id="KW-0227">DNA damage</keyword>
<dbReference type="GO" id="GO:0005634">
    <property type="term" value="C:nucleus"/>
    <property type="evidence" value="ECO:0007669"/>
    <property type="project" value="UniProtKB-SubCell"/>
</dbReference>
<dbReference type="GO" id="GO:0006281">
    <property type="term" value="P:DNA repair"/>
    <property type="evidence" value="ECO:0007669"/>
    <property type="project" value="UniProtKB-KW"/>
</dbReference>
<dbReference type="PANTHER" id="PTHR12663">
    <property type="entry name" value="ANDROGEN INDUCED INHIBITOR OF PROLIFERATION AS3 / PDS5-RELATED"/>
    <property type="match status" value="1"/>
</dbReference>
<proteinExistence type="predicted"/>
<dbReference type="Proteomes" id="UP000775213">
    <property type="component" value="Unassembled WGS sequence"/>
</dbReference>
<dbReference type="GO" id="GO:0000785">
    <property type="term" value="C:chromatin"/>
    <property type="evidence" value="ECO:0007669"/>
    <property type="project" value="TreeGrafter"/>
</dbReference>
<keyword evidence="6" id="KW-1185">Reference proteome</keyword>
<dbReference type="GO" id="GO:0007064">
    <property type="term" value="P:mitotic sister chromatid cohesion"/>
    <property type="evidence" value="ECO:0007669"/>
    <property type="project" value="InterPro"/>
</dbReference>
<evidence type="ECO:0000313" key="6">
    <source>
        <dbReference type="Proteomes" id="UP000775213"/>
    </source>
</evidence>
<evidence type="ECO:0000256" key="4">
    <source>
        <dbReference type="ARBA" id="ARBA00023242"/>
    </source>
</evidence>
<comment type="subcellular location">
    <subcellularLocation>
        <location evidence="1">Nucleus</location>
    </subcellularLocation>
</comment>
<dbReference type="Pfam" id="PF20168">
    <property type="entry name" value="PDS5"/>
    <property type="match status" value="1"/>
</dbReference>
<evidence type="ECO:0000256" key="1">
    <source>
        <dbReference type="ARBA" id="ARBA00004123"/>
    </source>
</evidence>
<sequence>MLEDGIKDIGNKLASPPSNLQQLLLLLDKAENLLTRMAQSPSTSMLTVAQPIMKALIANDLLGHSDIDLKVLIASCLGEITRITIPNVLYDDDIMTEIWDNY</sequence>